<keyword evidence="15" id="KW-1185">Reference proteome</keyword>
<evidence type="ECO:0000256" key="11">
    <source>
        <dbReference type="ARBA" id="ARBA00022741"/>
    </source>
</evidence>
<dbReference type="Pfam" id="PF26217">
    <property type="entry name" value="GDPGP1_N"/>
    <property type="match status" value="1"/>
</dbReference>
<evidence type="ECO:0000259" key="14">
    <source>
        <dbReference type="Pfam" id="PF26217"/>
    </source>
</evidence>
<dbReference type="RefSeq" id="XP_018495455.1">
    <property type="nucleotide sequence ID" value="XM_018639939.1"/>
</dbReference>
<gene>
    <name evidence="16" type="primary">LOC108864392</name>
</gene>
<comment type="similarity">
    <text evidence="4">Belongs to the GDPGP1 family.</text>
</comment>
<evidence type="ECO:0000256" key="4">
    <source>
        <dbReference type="ARBA" id="ARBA00006451"/>
    </source>
</evidence>
<dbReference type="GO" id="GO:0080048">
    <property type="term" value="F:GDP-D-glucose phosphorylase activity"/>
    <property type="evidence" value="ECO:0007669"/>
    <property type="project" value="UniProtKB-EC"/>
</dbReference>
<dbReference type="GO" id="GO:0016787">
    <property type="term" value="F:hydrolase activity"/>
    <property type="evidence" value="ECO:0007669"/>
    <property type="project" value="UniProtKB-KW"/>
</dbReference>
<dbReference type="PANTHER" id="PTHR20884">
    <property type="entry name" value="GDP-D-GLUCOSE PHOSPHORYLASE 1"/>
    <property type="match status" value="1"/>
</dbReference>
<dbReference type="Proteomes" id="UP000694867">
    <property type="component" value="Unplaced"/>
</dbReference>
<reference evidence="16" key="1">
    <citation type="submission" date="2025-08" db="UniProtKB">
        <authorList>
            <consortium name="RefSeq"/>
        </authorList>
    </citation>
    <scope>IDENTIFICATION</scope>
</reference>
<dbReference type="GeneID" id="108864392"/>
<evidence type="ECO:0000256" key="6">
    <source>
        <dbReference type="ARBA" id="ARBA00018857"/>
    </source>
</evidence>
<feature type="domain" description="GDPGP1-like C-terminal" evidence="13">
    <location>
        <begin position="184"/>
        <end position="320"/>
    </location>
</feature>
<dbReference type="EC" id="2.7.7.78" evidence="5"/>
<comment type="subcellular location">
    <subcellularLocation>
        <location evidence="3">Cytoplasm</location>
    </subcellularLocation>
</comment>
<dbReference type="GO" id="GO:0005085">
    <property type="term" value="F:guanyl-nucleotide exchange factor activity"/>
    <property type="evidence" value="ECO:0007669"/>
    <property type="project" value="UniProtKB-KW"/>
</dbReference>
<evidence type="ECO:0000256" key="12">
    <source>
        <dbReference type="ARBA" id="ARBA00022801"/>
    </source>
</evidence>
<dbReference type="GO" id="GO:0006006">
    <property type="term" value="P:glucose metabolic process"/>
    <property type="evidence" value="ECO:0007669"/>
    <property type="project" value="TreeGrafter"/>
</dbReference>
<comment type="function">
    <text evidence="2">Specific and highly efficient GDP-D-glucose phosphorylase regulating the levels of GDP-D-glucose in cells.</text>
</comment>
<dbReference type="InterPro" id="IPR058866">
    <property type="entry name" value="GDPGP1_N"/>
</dbReference>
<organism evidence="15 16">
    <name type="scientific">Galendromus occidentalis</name>
    <name type="common">western predatory mite</name>
    <dbReference type="NCBI Taxonomy" id="34638"/>
    <lineage>
        <taxon>Eukaryota</taxon>
        <taxon>Metazoa</taxon>
        <taxon>Ecdysozoa</taxon>
        <taxon>Arthropoda</taxon>
        <taxon>Chelicerata</taxon>
        <taxon>Arachnida</taxon>
        <taxon>Acari</taxon>
        <taxon>Parasitiformes</taxon>
        <taxon>Mesostigmata</taxon>
        <taxon>Gamasina</taxon>
        <taxon>Phytoseioidea</taxon>
        <taxon>Phytoseiidae</taxon>
        <taxon>Typhlodrominae</taxon>
        <taxon>Galendromus</taxon>
    </lineage>
</organism>
<dbReference type="GO" id="GO:0005737">
    <property type="term" value="C:cytoplasm"/>
    <property type="evidence" value="ECO:0007669"/>
    <property type="project" value="UniProtKB-SubCell"/>
</dbReference>
<dbReference type="GO" id="GO:0000166">
    <property type="term" value="F:nucleotide binding"/>
    <property type="evidence" value="ECO:0007669"/>
    <property type="project" value="UniProtKB-KW"/>
</dbReference>
<protein>
    <recommendedName>
        <fullName evidence="6">GDP-D-glucose phosphorylase 1</fullName>
        <ecNumber evidence="5">2.7.7.78</ecNumber>
    </recommendedName>
</protein>
<dbReference type="InterPro" id="IPR058865">
    <property type="entry name" value="GDPGP1_C"/>
</dbReference>
<dbReference type="AlphaFoldDB" id="A0AAJ7PAG3"/>
<dbReference type="Pfam" id="PF26216">
    <property type="entry name" value="GDPGP1_C"/>
    <property type="match status" value="1"/>
</dbReference>
<comment type="catalytic activity">
    <reaction evidence="1">
        <text>GDP-alpha-D-glucose + phosphate = alpha-D-glucose 1-phosphate + GDP + H(+)</text>
        <dbReference type="Rhea" id="RHEA:30387"/>
        <dbReference type="ChEBI" id="CHEBI:15378"/>
        <dbReference type="ChEBI" id="CHEBI:43474"/>
        <dbReference type="ChEBI" id="CHEBI:58189"/>
        <dbReference type="ChEBI" id="CHEBI:58601"/>
        <dbReference type="ChEBI" id="CHEBI:62230"/>
        <dbReference type="EC" id="2.7.7.78"/>
    </reaction>
</comment>
<keyword evidence="10" id="KW-0548">Nucleotidyltransferase</keyword>
<dbReference type="PANTHER" id="PTHR20884:SF8">
    <property type="entry name" value="GDP-D-GLUCOSE PHOSPHORYLASE 1"/>
    <property type="match status" value="1"/>
</dbReference>
<keyword evidence="11" id="KW-0547">Nucleotide-binding</keyword>
<proteinExistence type="inferred from homology"/>
<accession>A0AAJ7PAG3</accession>
<evidence type="ECO:0000256" key="10">
    <source>
        <dbReference type="ARBA" id="ARBA00022695"/>
    </source>
</evidence>
<evidence type="ECO:0000256" key="7">
    <source>
        <dbReference type="ARBA" id="ARBA00022490"/>
    </source>
</evidence>
<evidence type="ECO:0000313" key="15">
    <source>
        <dbReference type="Proteomes" id="UP000694867"/>
    </source>
</evidence>
<evidence type="ECO:0000259" key="13">
    <source>
        <dbReference type="Pfam" id="PF26216"/>
    </source>
</evidence>
<evidence type="ECO:0000256" key="1">
    <source>
        <dbReference type="ARBA" id="ARBA00000063"/>
    </source>
</evidence>
<evidence type="ECO:0000256" key="5">
    <source>
        <dbReference type="ARBA" id="ARBA00012507"/>
    </source>
</evidence>
<dbReference type="InterPro" id="IPR026506">
    <property type="entry name" value="GDPGP"/>
</dbReference>
<keyword evidence="8" id="KW-0344">Guanine-nucleotide releasing factor</keyword>
<evidence type="ECO:0000256" key="9">
    <source>
        <dbReference type="ARBA" id="ARBA00022679"/>
    </source>
</evidence>
<name>A0AAJ7PAG3_9ACAR</name>
<evidence type="ECO:0000256" key="2">
    <source>
        <dbReference type="ARBA" id="ARBA00003049"/>
    </source>
</evidence>
<feature type="domain" description="GDPGP1-like N-terminal" evidence="14">
    <location>
        <begin position="28"/>
        <end position="176"/>
    </location>
</feature>
<evidence type="ECO:0000313" key="16">
    <source>
        <dbReference type="RefSeq" id="XP_018495455.1"/>
    </source>
</evidence>
<sequence>MASVLPPEAAEDVHRSVSTLETLRKKSKFDELLEERWKRAPLWYTLGALPNKRLEGNYGFVVELNEQRATKRRKAEDIQSIRQPFDPSRFNFNKVNDREILFRDNENALIANVAPLGPCQTLVVPSVSACLPQILTAAGLNLTLDLMFRSGSPDLRGGFNSLGAYASVNHQHLHLYYVRHRMLLETIFAEPIGPKLFSLSDYPARGLLLAVTFDDRSSVELLLHVTDLLLDSDIVFNIFLTRGSAPGVRYFCAPTTYEVIRIYLWARKPRMGVKDSTKLNLALSELGGHIPVKSQEAYDSISEKHIVEEQKLLCDEPFEQMRKLLQDNKLLFP</sequence>
<evidence type="ECO:0000256" key="3">
    <source>
        <dbReference type="ARBA" id="ARBA00004496"/>
    </source>
</evidence>
<evidence type="ECO:0000256" key="8">
    <source>
        <dbReference type="ARBA" id="ARBA00022658"/>
    </source>
</evidence>
<dbReference type="KEGG" id="goe:108864392"/>
<keyword evidence="12" id="KW-0378">Hydrolase</keyword>
<keyword evidence="9" id="KW-0808">Transferase</keyword>
<keyword evidence="7" id="KW-0963">Cytoplasm</keyword>